<dbReference type="EnsemblMetazoa" id="HelroT167059">
    <property type="protein sequence ID" value="HelroP167059"/>
    <property type="gene ID" value="HelroG167059"/>
</dbReference>
<dbReference type="CTD" id="20201787"/>
<evidence type="ECO:0000259" key="6">
    <source>
        <dbReference type="PROSITE" id="PS50026"/>
    </source>
</evidence>
<feature type="transmembrane region" description="Helical" evidence="5">
    <location>
        <begin position="489"/>
        <end position="511"/>
    </location>
</feature>
<dbReference type="FunFam" id="2.60.40.10:FF:000032">
    <property type="entry name" value="palladin isoform X1"/>
    <property type="match status" value="1"/>
</dbReference>
<dbReference type="InParanoid" id="T1EYY7"/>
<reference evidence="9" key="3">
    <citation type="submission" date="2015-06" db="UniProtKB">
        <authorList>
            <consortium name="EnsemblMetazoa"/>
        </authorList>
    </citation>
    <scope>IDENTIFICATION</scope>
</reference>
<keyword evidence="2" id="KW-0393">Immunoglobulin domain</keyword>
<evidence type="ECO:0000259" key="7">
    <source>
        <dbReference type="PROSITE" id="PS50835"/>
    </source>
</evidence>
<feature type="disulfide bond" evidence="3">
    <location>
        <begin position="454"/>
        <end position="463"/>
    </location>
</feature>
<keyword evidence="5" id="KW-1133">Transmembrane helix</keyword>
<feature type="domain" description="EGF-like" evidence="6">
    <location>
        <begin position="425"/>
        <end position="464"/>
    </location>
</feature>
<dbReference type="SMART" id="SM00409">
    <property type="entry name" value="IG"/>
    <property type="match status" value="1"/>
</dbReference>
<dbReference type="SMART" id="SM00181">
    <property type="entry name" value="EGF"/>
    <property type="match status" value="1"/>
</dbReference>
<evidence type="ECO:0008006" key="11">
    <source>
        <dbReference type="Google" id="ProtNLM"/>
    </source>
</evidence>
<feature type="domain" description="Ig-like" evidence="7">
    <location>
        <begin position="321"/>
        <end position="407"/>
    </location>
</feature>
<dbReference type="STRING" id="6412.T1EYY7"/>
<dbReference type="KEGG" id="hro:HELRODRAFT_167059"/>
<keyword evidence="1 3" id="KW-1015">Disulfide bond</keyword>
<dbReference type="SUPFAM" id="SSF48726">
    <property type="entry name" value="Immunoglobulin"/>
    <property type="match status" value="1"/>
</dbReference>
<sequence>MTSLYLLLPQKNRPLQATEATTFLTSNFIYYCLLLLLLTTATSTLSRTNAASIDVEPSYWQNHQRSVVSPRSLCEEWRHDVASRATVSKLIVEGRVKKIDDSSSRASRSNFQSDKSLLYFNVTFKPRVVYKGYLPKQIYNNNVNSNSVSSNNNKNNNNYPMLVVGVFGRKEDAGSCTPSIQLGTNYIMFLKFNPSTYDVLMTSSSSSPSYDYNADENDDGGDDDDEVHDVFDDADNDSVINVKNNDNKRNKKSKMNAYNNSEEEDEEDDDDDGGGGNDNDDLPVGSDVRPYFEIDQFPELTSRRALRSVAEFSCKNCSSMPTIEPMAEKRKQVIANQKLLLRCVTHGRPAPLVTWFKNGDVLNTTVKRISVKNSRDGTSTLHIDKIKSSDSGIFQCSAKNILGDVISEGVDVIVLTESQINDIPQYGPCDVLDYCLNGGTCHSQLKTGAKVCECRQNYTGPRCQEFNVVEHVILMRDKYEKFEKRLESLVMTSLLLIVILIFLFIVVIVFLTRRRFKQARTGSTTTTTTATSLICNNNNNNNNVNNNVNSKKSCNGTAVRASYIQQKQQQQQLRLSQQPQQPQHQQQLQMQPMKEIKVRKICNDFSSMFSKPRCNLSIRSLLT</sequence>
<evidence type="ECO:0000313" key="8">
    <source>
        <dbReference type="EMBL" id="ESO10557.1"/>
    </source>
</evidence>
<feature type="compositionally biased region" description="Acidic residues" evidence="4">
    <location>
        <begin position="213"/>
        <end position="236"/>
    </location>
</feature>
<dbReference type="InterPro" id="IPR013098">
    <property type="entry name" value="Ig_I-set"/>
</dbReference>
<evidence type="ECO:0000256" key="2">
    <source>
        <dbReference type="ARBA" id="ARBA00023319"/>
    </source>
</evidence>
<keyword evidence="5" id="KW-0812">Transmembrane</keyword>
<dbReference type="InterPro" id="IPR003599">
    <property type="entry name" value="Ig_sub"/>
</dbReference>
<evidence type="ECO:0000256" key="1">
    <source>
        <dbReference type="ARBA" id="ARBA00023157"/>
    </source>
</evidence>
<feature type="disulfide bond" evidence="3">
    <location>
        <begin position="435"/>
        <end position="452"/>
    </location>
</feature>
<dbReference type="EMBL" id="AMQM01002643">
    <property type="status" value="NOT_ANNOTATED_CDS"/>
    <property type="molecule type" value="Genomic_DNA"/>
</dbReference>
<dbReference type="InterPro" id="IPR013783">
    <property type="entry name" value="Ig-like_fold"/>
</dbReference>
<dbReference type="InterPro" id="IPR000742">
    <property type="entry name" value="EGF"/>
</dbReference>
<dbReference type="InterPro" id="IPR007110">
    <property type="entry name" value="Ig-like_dom"/>
</dbReference>
<dbReference type="CDD" id="cd00096">
    <property type="entry name" value="Ig"/>
    <property type="match status" value="1"/>
</dbReference>
<evidence type="ECO:0000256" key="4">
    <source>
        <dbReference type="SAM" id="MobiDB-lite"/>
    </source>
</evidence>
<reference evidence="10" key="1">
    <citation type="submission" date="2012-12" db="EMBL/GenBank/DDBJ databases">
        <authorList>
            <person name="Hellsten U."/>
            <person name="Grimwood J."/>
            <person name="Chapman J.A."/>
            <person name="Shapiro H."/>
            <person name="Aerts A."/>
            <person name="Otillar R.P."/>
            <person name="Terry A.Y."/>
            <person name="Boore J.L."/>
            <person name="Simakov O."/>
            <person name="Marletaz F."/>
            <person name="Cho S.-J."/>
            <person name="Edsinger-Gonzales E."/>
            <person name="Havlak P."/>
            <person name="Kuo D.-H."/>
            <person name="Larsson T."/>
            <person name="Lv J."/>
            <person name="Arendt D."/>
            <person name="Savage R."/>
            <person name="Osoegawa K."/>
            <person name="de Jong P."/>
            <person name="Lindberg D.R."/>
            <person name="Seaver E.C."/>
            <person name="Weisblat D.A."/>
            <person name="Putnam N.H."/>
            <person name="Grigoriev I.V."/>
            <person name="Rokhsar D.S."/>
        </authorList>
    </citation>
    <scope>NUCLEOTIDE SEQUENCE</scope>
</reference>
<dbReference type="InterPro" id="IPR036179">
    <property type="entry name" value="Ig-like_dom_sf"/>
</dbReference>
<name>T1EYY7_HELRO</name>
<accession>T1EYY7</accession>
<keyword evidence="3" id="KW-0245">EGF-like domain</keyword>
<dbReference type="PANTHER" id="PTHR10075:SF100">
    <property type="entry name" value="FASCICLIN-2"/>
    <property type="match status" value="1"/>
</dbReference>
<evidence type="ECO:0000256" key="5">
    <source>
        <dbReference type="SAM" id="Phobius"/>
    </source>
</evidence>
<proteinExistence type="predicted"/>
<evidence type="ECO:0000313" key="10">
    <source>
        <dbReference type="Proteomes" id="UP000015101"/>
    </source>
</evidence>
<dbReference type="RefSeq" id="XP_009010826.1">
    <property type="nucleotide sequence ID" value="XM_009012578.1"/>
</dbReference>
<dbReference type="EMBL" id="KB095858">
    <property type="protein sequence ID" value="ESO10557.1"/>
    <property type="molecule type" value="Genomic_DNA"/>
</dbReference>
<dbReference type="OrthoDB" id="6117416at2759"/>
<dbReference type="CDD" id="cd00054">
    <property type="entry name" value="EGF_CA"/>
    <property type="match status" value="1"/>
</dbReference>
<dbReference type="InterPro" id="IPR003598">
    <property type="entry name" value="Ig_sub2"/>
</dbReference>
<dbReference type="PROSITE" id="PS50835">
    <property type="entry name" value="IG_LIKE"/>
    <property type="match status" value="1"/>
</dbReference>
<gene>
    <name evidence="9" type="primary">20201787</name>
    <name evidence="8" type="ORF">HELRODRAFT_167059</name>
</gene>
<dbReference type="PROSITE" id="PS50026">
    <property type="entry name" value="EGF_3"/>
    <property type="match status" value="1"/>
</dbReference>
<feature type="region of interest" description="Disordered" evidence="4">
    <location>
        <begin position="203"/>
        <end position="288"/>
    </location>
</feature>
<dbReference type="Gene3D" id="2.10.25.10">
    <property type="entry name" value="Laminin"/>
    <property type="match status" value="1"/>
</dbReference>
<dbReference type="Pfam" id="PF07679">
    <property type="entry name" value="I-set"/>
    <property type="match status" value="1"/>
</dbReference>
<protein>
    <recommendedName>
        <fullName evidence="11">Ig-like domain-containing protein</fullName>
    </recommendedName>
</protein>
<dbReference type="AlphaFoldDB" id="T1EYY7"/>
<organism evidence="9 10">
    <name type="scientific">Helobdella robusta</name>
    <name type="common">Californian leech</name>
    <dbReference type="NCBI Taxonomy" id="6412"/>
    <lineage>
        <taxon>Eukaryota</taxon>
        <taxon>Metazoa</taxon>
        <taxon>Spiralia</taxon>
        <taxon>Lophotrochozoa</taxon>
        <taxon>Annelida</taxon>
        <taxon>Clitellata</taxon>
        <taxon>Hirudinea</taxon>
        <taxon>Rhynchobdellida</taxon>
        <taxon>Glossiphoniidae</taxon>
        <taxon>Helobdella</taxon>
    </lineage>
</organism>
<comment type="caution">
    <text evidence="3">Lacks conserved residue(s) required for the propagation of feature annotation.</text>
</comment>
<dbReference type="PANTHER" id="PTHR10075">
    <property type="entry name" value="BASIGIN RELATED"/>
    <property type="match status" value="1"/>
</dbReference>
<dbReference type="SMART" id="SM00408">
    <property type="entry name" value="IGc2"/>
    <property type="match status" value="1"/>
</dbReference>
<dbReference type="GeneID" id="20201787"/>
<feature type="compositionally biased region" description="Acidic residues" evidence="4">
    <location>
        <begin position="261"/>
        <end position="281"/>
    </location>
</feature>
<keyword evidence="10" id="KW-1185">Reference proteome</keyword>
<feature type="compositionally biased region" description="Low complexity" evidence="4">
    <location>
        <begin position="203"/>
        <end position="212"/>
    </location>
</feature>
<evidence type="ECO:0000313" key="9">
    <source>
        <dbReference type="EnsemblMetazoa" id="HelroP167059"/>
    </source>
</evidence>
<keyword evidence="5" id="KW-0472">Membrane</keyword>
<dbReference type="SUPFAM" id="SSF57196">
    <property type="entry name" value="EGF/Laminin"/>
    <property type="match status" value="1"/>
</dbReference>
<dbReference type="PROSITE" id="PS00022">
    <property type="entry name" value="EGF_1"/>
    <property type="match status" value="1"/>
</dbReference>
<evidence type="ECO:0000256" key="3">
    <source>
        <dbReference type="PROSITE-ProRule" id="PRU00076"/>
    </source>
</evidence>
<dbReference type="HOGENOM" id="CLU_438945_0_0_1"/>
<dbReference type="Gene3D" id="2.60.40.10">
    <property type="entry name" value="Immunoglobulins"/>
    <property type="match status" value="1"/>
</dbReference>
<dbReference type="Proteomes" id="UP000015101">
    <property type="component" value="Unassembled WGS sequence"/>
</dbReference>
<reference evidence="8 10" key="2">
    <citation type="journal article" date="2013" name="Nature">
        <title>Insights into bilaterian evolution from three spiralian genomes.</title>
        <authorList>
            <person name="Simakov O."/>
            <person name="Marletaz F."/>
            <person name="Cho S.J."/>
            <person name="Edsinger-Gonzales E."/>
            <person name="Havlak P."/>
            <person name="Hellsten U."/>
            <person name="Kuo D.H."/>
            <person name="Larsson T."/>
            <person name="Lv J."/>
            <person name="Arendt D."/>
            <person name="Savage R."/>
            <person name="Osoegawa K."/>
            <person name="de Jong P."/>
            <person name="Grimwood J."/>
            <person name="Chapman J.A."/>
            <person name="Shapiro H."/>
            <person name="Aerts A."/>
            <person name="Otillar R.P."/>
            <person name="Terry A.Y."/>
            <person name="Boore J.L."/>
            <person name="Grigoriev I.V."/>
            <person name="Lindberg D.R."/>
            <person name="Seaver E.C."/>
            <person name="Weisblat D.A."/>
            <person name="Putnam N.H."/>
            <person name="Rokhsar D.S."/>
        </authorList>
    </citation>
    <scope>NUCLEOTIDE SEQUENCE</scope>
</reference>